<dbReference type="RefSeq" id="XP_009533461.1">
    <property type="nucleotide sequence ID" value="XM_009535166.1"/>
</dbReference>
<evidence type="ECO:0000313" key="1">
    <source>
        <dbReference type="EMBL" id="EGZ10716.1"/>
    </source>
</evidence>
<gene>
    <name evidence="1" type="ORF">PHYSODRAFT_337491</name>
</gene>
<keyword evidence="2" id="KW-1185">Reference proteome</keyword>
<dbReference type="GeneID" id="20647381"/>
<dbReference type="Proteomes" id="UP000002640">
    <property type="component" value="Unassembled WGS sequence"/>
</dbReference>
<dbReference type="KEGG" id="psoj:PHYSODRAFT_337491"/>
<accession>G5A1B7</accession>
<evidence type="ECO:0000313" key="2">
    <source>
        <dbReference type="Proteomes" id="UP000002640"/>
    </source>
</evidence>
<dbReference type="AlphaFoldDB" id="G5A1B7"/>
<name>G5A1B7_PHYSP</name>
<sequence length="113" mass="12347">MTRKNFQLVLAGIAQARQEAKVAALNFGVVFGEMKKRGFSHLLQEIAVAKQHTKTAELAKRLQLIQMEAQEAGIDLESICAMPVVMPQVVPVTGDISRCSDSITMAIPVPKEQ</sequence>
<dbReference type="SMR" id="G5A1B7"/>
<dbReference type="InParanoid" id="G5A1B7"/>
<dbReference type="EMBL" id="JH159158">
    <property type="protein sequence ID" value="EGZ10716.1"/>
    <property type="molecule type" value="Genomic_DNA"/>
</dbReference>
<organism evidence="1 2">
    <name type="scientific">Phytophthora sojae (strain P6497)</name>
    <name type="common">Soybean stem and root rot agent</name>
    <name type="synonym">Phytophthora megasperma f. sp. glycines</name>
    <dbReference type="NCBI Taxonomy" id="1094619"/>
    <lineage>
        <taxon>Eukaryota</taxon>
        <taxon>Sar</taxon>
        <taxon>Stramenopiles</taxon>
        <taxon>Oomycota</taxon>
        <taxon>Peronosporomycetes</taxon>
        <taxon>Peronosporales</taxon>
        <taxon>Peronosporaceae</taxon>
        <taxon>Phytophthora</taxon>
    </lineage>
</organism>
<proteinExistence type="predicted"/>
<protein>
    <submittedName>
        <fullName evidence="1">Uncharacterized protein</fullName>
    </submittedName>
</protein>
<reference evidence="1 2" key="1">
    <citation type="journal article" date="2006" name="Science">
        <title>Phytophthora genome sequences uncover evolutionary origins and mechanisms of pathogenesis.</title>
        <authorList>
            <person name="Tyler B.M."/>
            <person name="Tripathy S."/>
            <person name="Zhang X."/>
            <person name="Dehal P."/>
            <person name="Jiang R.H."/>
            <person name="Aerts A."/>
            <person name="Arredondo F.D."/>
            <person name="Baxter L."/>
            <person name="Bensasson D."/>
            <person name="Beynon J.L."/>
            <person name="Chapman J."/>
            <person name="Damasceno C.M."/>
            <person name="Dorrance A.E."/>
            <person name="Dou D."/>
            <person name="Dickerman A.W."/>
            <person name="Dubchak I.L."/>
            <person name="Garbelotto M."/>
            <person name="Gijzen M."/>
            <person name="Gordon S.G."/>
            <person name="Govers F."/>
            <person name="Grunwald N.J."/>
            <person name="Huang W."/>
            <person name="Ivors K.L."/>
            <person name="Jones R.W."/>
            <person name="Kamoun S."/>
            <person name="Krampis K."/>
            <person name="Lamour K.H."/>
            <person name="Lee M.K."/>
            <person name="McDonald W.H."/>
            <person name="Medina M."/>
            <person name="Meijer H.J."/>
            <person name="Nordberg E.K."/>
            <person name="Maclean D.J."/>
            <person name="Ospina-Giraldo M.D."/>
            <person name="Morris P.F."/>
            <person name="Phuntumart V."/>
            <person name="Putnam N.H."/>
            <person name="Rash S."/>
            <person name="Rose J.K."/>
            <person name="Sakihama Y."/>
            <person name="Salamov A.A."/>
            <person name="Savidor A."/>
            <person name="Scheuring C.F."/>
            <person name="Smith B.M."/>
            <person name="Sobral B.W."/>
            <person name="Terry A."/>
            <person name="Torto-Alalibo T.A."/>
            <person name="Win J."/>
            <person name="Xu Z."/>
            <person name="Zhang H."/>
            <person name="Grigoriev I.V."/>
            <person name="Rokhsar D.S."/>
            <person name="Boore J.L."/>
        </authorList>
    </citation>
    <scope>NUCLEOTIDE SEQUENCE [LARGE SCALE GENOMIC DNA]</scope>
    <source>
        <strain evidence="1 2">P6497</strain>
    </source>
</reference>